<evidence type="ECO:0000256" key="11">
    <source>
        <dbReference type="ARBA" id="ARBA00023225"/>
    </source>
</evidence>
<feature type="transmembrane region" description="Helical" evidence="13">
    <location>
        <begin position="140"/>
        <end position="162"/>
    </location>
</feature>
<dbReference type="MEROPS" id="N06.A01"/>
<evidence type="ECO:0000256" key="14">
    <source>
        <dbReference type="SAM" id="MobiDB-lite"/>
    </source>
</evidence>
<reference key="1">
    <citation type="submission" date="2010-11" db="EMBL/GenBank/DDBJ databases">
        <title>The complete genome of chromosome of Calditerrivibrio nitroreducens DSM 19672.</title>
        <authorList>
            <consortium name="US DOE Joint Genome Institute (JGI-PGF)"/>
            <person name="Lucas S."/>
            <person name="Copeland A."/>
            <person name="Lapidus A."/>
            <person name="Bruce D."/>
            <person name="Goodwin L."/>
            <person name="Pitluck S."/>
            <person name="Kyrpides N."/>
            <person name="Mavromatis K."/>
            <person name="Ivanova N."/>
            <person name="Mikhailova N."/>
            <person name="Zeytun A."/>
            <person name="Brettin T."/>
            <person name="Detter J.C."/>
            <person name="Tapia R."/>
            <person name="Han C."/>
            <person name="Land M."/>
            <person name="Hauser L."/>
            <person name="Markowitz V."/>
            <person name="Cheng J.-F."/>
            <person name="Hugenholtz P."/>
            <person name="Woyke T."/>
            <person name="Wu D."/>
            <person name="Spring S."/>
            <person name="Schroeder M."/>
            <person name="Brambilla E."/>
            <person name="Klenk H.-P."/>
            <person name="Eisen J.A."/>
        </authorList>
    </citation>
    <scope>NUCLEOTIDE SEQUENCE [LARGE SCALE GENOMIC DNA]</scope>
    <source>
        <strain>DSM 19672</strain>
    </source>
</reference>
<keyword evidence="5 13" id="KW-1003">Cell membrane</keyword>
<dbReference type="InterPro" id="IPR029025">
    <property type="entry name" value="T3SS_substrate_exporter_C"/>
</dbReference>
<keyword evidence="15" id="KW-0966">Cell projection</keyword>
<evidence type="ECO:0000256" key="5">
    <source>
        <dbReference type="ARBA" id="ARBA00022475"/>
    </source>
</evidence>
<keyword evidence="6 13" id="KW-0812">Transmembrane</keyword>
<dbReference type="FunFam" id="3.40.1690.10:FF:000001">
    <property type="entry name" value="Flagellar biosynthetic protein FlhB"/>
    <property type="match status" value="1"/>
</dbReference>
<keyword evidence="9 13" id="KW-1133">Transmembrane helix</keyword>
<dbReference type="SUPFAM" id="SSF160544">
    <property type="entry name" value="EscU C-terminal domain-like"/>
    <property type="match status" value="1"/>
</dbReference>
<evidence type="ECO:0000256" key="2">
    <source>
        <dbReference type="ARBA" id="ARBA00010690"/>
    </source>
</evidence>
<feature type="transmembrane region" description="Helical" evidence="13">
    <location>
        <begin position="94"/>
        <end position="119"/>
    </location>
</feature>
<name>E4TGI9_CALNY</name>
<dbReference type="AlphaFoldDB" id="E4TGI9"/>
<evidence type="ECO:0000313" key="16">
    <source>
        <dbReference type="Proteomes" id="UP000007039"/>
    </source>
</evidence>
<comment type="similarity">
    <text evidence="2 13">Belongs to the type III secretion exporter family.</text>
</comment>
<keyword evidence="11 13" id="KW-1006">Bacterial flagellum protein export</keyword>
<evidence type="ECO:0000313" key="15">
    <source>
        <dbReference type="EMBL" id="ADR18670.1"/>
    </source>
</evidence>
<dbReference type="GO" id="GO:0005886">
    <property type="term" value="C:plasma membrane"/>
    <property type="evidence" value="ECO:0007669"/>
    <property type="project" value="UniProtKB-SubCell"/>
</dbReference>
<feature type="transmembrane region" description="Helical" evidence="13">
    <location>
        <begin position="32"/>
        <end position="49"/>
    </location>
</feature>
<comment type="subcellular location">
    <subcellularLocation>
        <location evidence="1">Cell membrane</location>
        <topology evidence="1">Multi-pass membrane protein</topology>
    </subcellularLocation>
</comment>
<dbReference type="NCBIfam" id="TIGR00328">
    <property type="entry name" value="flhB"/>
    <property type="match status" value="1"/>
</dbReference>
<dbReference type="HOGENOM" id="CLU_041013_1_2_0"/>
<dbReference type="InterPro" id="IPR006135">
    <property type="entry name" value="T3SS_substrate_exporter"/>
</dbReference>
<keyword evidence="7 13" id="KW-1005">Bacterial flagellum biogenesis</keyword>
<dbReference type="PANTHER" id="PTHR30531:SF12">
    <property type="entry name" value="FLAGELLAR BIOSYNTHETIC PROTEIN FLHB"/>
    <property type="match status" value="1"/>
</dbReference>
<evidence type="ECO:0000256" key="9">
    <source>
        <dbReference type="ARBA" id="ARBA00022989"/>
    </source>
</evidence>
<dbReference type="GO" id="GO:0044780">
    <property type="term" value="P:bacterial-type flagellum assembly"/>
    <property type="evidence" value="ECO:0007669"/>
    <property type="project" value="InterPro"/>
</dbReference>
<evidence type="ECO:0000256" key="3">
    <source>
        <dbReference type="ARBA" id="ARBA00021622"/>
    </source>
</evidence>
<evidence type="ECO:0000256" key="6">
    <source>
        <dbReference type="ARBA" id="ARBA00022692"/>
    </source>
</evidence>
<dbReference type="Gene3D" id="3.40.1690.10">
    <property type="entry name" value="secretion proteins EscU"/>
    <property type="match status" value="1"/>
</dbReference>
<evidence type="ECO:0000256" key="12">
    <source>
        <dbReference type="ARBA" id="ARBA00025078"/>
    </source>
</evidence>
<dbReference type="Proteomes" id="UP000007039">
    <property type="component" value="Chromosome"/>
</dbReference>
<dbReference type="InterPro" id="IPR006136">
    <property type="entry name" value="FlhB"/>
</dbReference>
<dbReference type="EMBL" id="CP002347">
    <property type="protein sequence ID" value="ADR18670.1"/>
    <property type="molecule type" value="Genomic_DNA"/>
</dbReference>
<keyword evidence="15" id="KW-0969">Cilium</keyword>
<reference evidence="15 16" key="2">
    <citation type="journal article" date="2011" name="Stand. Genomic Sci.">
        <title>Complete genome sequence of Calditerrivibrio nitroreducens type strain (Yu37-1).</title>
        <authorList>
            <person name="Pitluck S."/>
            <person name="Sikorski J."/>
            <person name="Zeytun A."/>
            <person name="Lapidus A."/>
            <person name="Nolan M."/>
            <person name="Lucas S."/>
            <person name="Hammon N."/>
            <person name="Deshpande S."/>
            <person name="Cheng J.F."/>
            <person name="Tapia R."/>
            <person name="Han C."/>
            <person name="Goodwin L."/>
            <person name="Liolios K."/>
            <person name="Pagani I."/>
            <person name="Ivanova N."/>
            <person name="Mavromatis K."/>
            <person name="Pati A."/>
            <person name="Chen A."/>
            <person name="Palaniappan K."/>
            <person name="Hauser L."/>
            <person name="Chang Y.J."/>
            <person name="Jeffries C.D."/>
            <person name="Detter J.C."/>
            <person name="Brambilla E."/>
            <person name="Djao O.D."/>
            <person name="Rohde M."/>
            <person name="Spring S."/>
            <person name="Goker M."/>
            <person name="Woyke T."/>
            <person name="Bristow J."/>
            <person name="Eisen J.A."/>
            <person name="Markowitz V."/>
            <person name="Hugenholtz P."/>
            <person name="Kyrpides N.C."/>
            <person name="Klenk H.P."/>
            <person name="Land M."/>
        </authorList>
    </citation>
    <scope>NUCLEOTIDE SEQUENCE [LARGE SCALE GENOMIC DNA]</scope>
    <source>
        <strain evidence="16">DSM 19672 / NBRC 101217 / Yu37-1</strain>
    </source>
</reference>
<evidence type="ECO:0000256" key="10">
    <source>
        <dbReference type="ARBA" id="ARBA00023136"/>
    </source>
</evidence>
<evidence type="ECO:0000256" key="7">
    <source>
        <dbReference type="ARBA" id="ARBA00022795"/>
    </source>
</evidence>
<keyword evidence="8 13" id="KW-0653">Protein transport</keyword>
<sequence length="353" mass="40661">MPDNDSDRTEEATPRRKQKAIEEGNVPRSRELSTGITFLIAVLILYFYIPSMVEEFKTDFIRYFSMYNYRINKESAYLLLIEVIKSMAKVTLPLLFVLVFVAILANIVQFGVVFSSKVLELKWDRLNPISGFGRLFSKKSLFELLKSILKISLIGFAAFLIIKSKIPTILTLADADAVSSIHFLGKLIYEVSFKLAIIIMVIALIDFLYQRWQYYEDLKMTKQEVKEEFKQMEGDPLIKQRIRSMQREMARKRMMEEVPKADVVITNPTHYAVAIKYDMAKDRAPKVVAKGQRLIALKIREIASKNNVLIHEDPPLARTLYSSVEIGEEIPENLYKAVAEILAMVYRLKNKAV</sequence>
<evidence type="ECO:0000256" key="13">
    <source>
        <dbReference type="RuleBase" id="RU364091"/>
    </source>
</evidence>
<dbReference type="OrthoDB" id="9807950at2"/>
<feature type="compositionally biased region" description="Basic and acidic residues" evidence="14">
    <location>
        <begin position="1"/>
        <end position="22"/>
    </location>
</feature>
<dbReference type="STRING" id="768670.Calni_0759"/>
<keyword evidence="16" id="KW-1185">Reference proteome</keyword>
<dbReference type="Gene3D" id="6.10.250.2080">
    <property type="match status" value="1"/>
</dbReference>
<dbReference type="PRINTS" id="PR00950">
    <property type="entry name" value="TYPE3IMSPROT"/>
</dbReference>
<organism evidence="15 16">
    <name type="scientific">Calditerrivibrio nitroreducens (strain DSM 19672 / NBRC 101217 / Yu37-1)</name>
    <dbReference type="NCBI Taxonomy" id="768670"/>
    <lineage>
        <taxon>Bacteria</taxon>
        <taxon>Pseudomonadati</taxon>
        <taxon>Deferribacterota</taxon>
        <taxon>Deferribacteres</taxon>
        <taxon>Deferribacterales</taxon>
        <taxon>Calditerrivibrionaceae</taxon>
    </lineage>
</organism>
<keyword evidence="4 13" id="KW-0813">Transport</keyword>
<dbReference type="Pfam" id="PF01312">
    <property type="entry name" value="Bac_export_2"/>
    <property type="match status" value="1"/>
</dbReference>
<dbReference type="KEGG" id="cni:Calni_0759"/>
<proteinExistence type="inferred from homology"/>
<evidence type="ECO:0000256" key="8">
    <source>
        <dbReference type="ARBA" id="ARBA00022927"/>
    </source>
</evidence>
<evidence type="ECO:0000256" key="4">
    <source>
        <dbReference type="ARBA" id="ARBA00022448"/>
    </source>
</evidence>
<dbReference type="eggNOG" id="COG1377">
    <property type="taxonomic scope" value="Bacteria"/>
</dbReference>
<comment type="function">
    <text evidence="12 13">Required for formation of the rod structure in the basal body of the flagellar apparatus. Together with FliI and FliH, may constitute the export apparatus of flagellin.</text>
</comment>
<keyword evidence="10 13" id="KW-0472">Membrane</keyword>
<gene>
    <name evidence="13" type="primary">flhB</name>
    <name evidence="15" type="ordered locus">Calni_0759</name>
</gene>
<dbReference type="PANTHER" id="PTHR30531">
    <property type="entry name" value="FLAGELLAR BIOSYNTHETIC PROTEIN FLHB"/>
    <property type="match status" value="1"/>
</dbReference>
<protein>
    <recommendedName>
        <fullName evidence="3 13">Flagellar biosynthetic protein FlhB</fullName>
    </recommendedName>
</protein>
<evidence type="ECO:0000256" key="1">
    <source>
        <dbReference type="ARBA" id="ARBA00004651"/>
    </source>
</evidence>
<feature type="transmembrane region" description="Helical" evidence="13">
    <location>
        <begin position="191"/>
        <end position="209"/>
    </location>
</feature>
<keyword evidence="15" id="KW-0282">Flagellum</keyword>
<accession>E4TGI9</accession>
<dbReference type="RefSeq" id="WP_013450883.1">
    <property type="nucleotide sequence ID" value="NC_014758.1"/>
</dbReference>
<dbReference type="GO" id="GO:0009306">
    <property type="term" value="P:protein secretion"/>
    <property type="evidence" value="ECO:0007669"/>
    <property type="project" value="InterPro"/>
</dbReference>
<feature type="region of interest" description="Disordered" evidence="14">
    <location>
        <begin position="1"/>
        <end position="24"/>
    </location>
</feature>